<keyword evidence="3" id="KW-1185">Reference proteome</keyword>
<protein>
    <submittedName>
        <fullName evidence="2">Uncharacterized protein</fullName>
    </submittedName>
</protein>
<accession>A0A9N9MJ45</accession>
<evidence type="ECO:0000313" key="2">
    <source>
        <dbReference type="EMBL" id="CAG9763877.1"/>
    </source>
</evidence>
<organism evidence="2 3">
    <name type="scientific">Ceutorhynchus assimilis</name>
    <name type="common">cabbage seed weevil</name>
    <dbReference type="NCBI Taxonomy" id="467358"/>
    <lineage>
        <taxon>Eukaryota</taxon>
        <taxon>Metazoa</taxon>
        <taxon>Ecdysozoa</taxon>
        <taxon>Arthropoda</taxon>
        <taxon>Hexapoda</taxon>
        <taxon>Insecta</taxon>
        <taxon>Pterygota</taxon>
        <taxon>Neoptera</taxon>
        <taxon>Endopterygota</taxon>
        <taxon>Coleoptera</taxon>
        <taxon>Polyphaga</taxon>
        <taxon>Cucujiformia</taxon>
        <taxon>Curculionidae</taxon>
        <taxon>Ceutorhynchinae</taxon>
        <taxon>Ceutorhynchus</taxon>
    </lineage>
</organism>
<evidence type="ECO:0000313" key="3">
    <source>
        <dbReference type="Proteomes" id="UP001152799"/>
    </source>
</evidence>
<dbReference type="AlphaFoldDB" id="A0A9N9MJ45"/>
<keyword evidence="1" id="KW-1133">Transmembrane helix</keyword>
<dbReference type="Proteomes" id="UP001152799">
    <property type="component" value="Chromosome 16"/>
</dbReference>
<feature type="transmembrane region" description="Helical" evidence="1">
    <location>
        <begin position="20"/>
        <end position="41"/>
    </location>
</feature>
<reference evidence="2" key="1">
    <citation type="submission" date="2022-01" db="EMBL/GenBank/DDBJ databases">
        <authorList>
            <person name="King R."/>
        </authorList>
    </citation>
    <scope>NUCLEOTIDE SEQUENCE</scope>
</reference>
<gene>
    <name evidence="2" type="ORF">CEUTPL_LOCUS4528</name>
</gene>
<keyword evidence="1" id="KW-0812">Transmembrane</keyword>
<name>A0A9N9MJ45_9CUCU</name>
<sequence length="103" mass="12023">MITMTSDKFDISRIAKSNLMIFILIEKVPFILIYRGGISFLNQNAKRDLFFKNSRKKKKESRCKKGHFVLTSRKKKKRGLMKNNDKTNLTFDVSAGKNTTQQF</sequence>
<dbReference type="EMBL" id="OU892292">
    <property type="protein sequence ID" value="CAG9763877.1"/>
    <property type="molecule type" value="Genomic_DNA"/>
</dbReference>
<keyword evidence="1" id="KW-0472">Membrane</keyword>
<evidence type="ECO:0000256" key="1">
    <source>
        <dbReference type="SAM" id="Phobius"/>
    </source>
</evidence>
<proteinExistence type="predicted"/>